<dbReference type="EMBL" id="HBGY01022567">
    <property type="protein sequence ID" value="CAD9593660.1"/>
    <property type="molecule type" value="Transcribed_RNA"/>
</dbReference>
<feature type="compositionally biased region" description="Low complexity" evidence="9">
    <location>
        <begin position="43"/>
        <end position="73"/>
    </location>
</feature>
<feature type="region of interest" description="Disordered" evidence="9">
    <location>
        <begin position="350"/>
        <end position="407"/>
    </location>
</feature>
<dbReference type="InterPro" id="IPR008271">
    <property type="entry name" value="Ser/Thr_kinase_AS"/>
</dbReference>
<evidence type="ECO:0000256" key="2">
    <source>
        <dbReference type="ARBA" id="ARBA00022527"/>
    </source>
</evidence>
<feature type="compositionally biased region" description="Low complexity" evidence="9">
    <location>
        <begin position="368"/>
        <end position="388"/>
    </location>
</feature>
<evidence type="ECO:0000256" key="3">
    <source>
        <dbReference type="ARBA" id="ARBA00022679"/>
    </source>
</evidence>
<dbReference type="SMART" id="SM00220">
    <property type="entry name" value="S_TKc"/>
    <property type="match status" value="1"/>
</dbReference>
<proteinExistence type="predicted"/>
<accession>A0A6U2QBP5</accession>
<evidence type="ECO:0000256" key="9">
    <source>
        <dbReference type="SAM" id="MobiDB-lite"/>
    </source>
</evidence>
<protein>
    <recommendedName>
        <fullName evidence="1">non-specific serine/threonine protein kinase</fullName>
        <ecNumber evidence="1">2.7.11.1</ecNumber>
    </recommendedName>
</protein>
<dbReference type="PROSITE" id="PS00108">
    <property type="entry name" value="PROTEIN_KINASE_ST"/>
    <property type="match status" value="1"/>
</dbReference>
<dbReference type="GO" id="GO:0004674">
    <property type="term" value="F:protein serine/threonine kinase activity"/>
    <property type="evidence" value="ECO:0007669"/>
    <property type="project" value="UniProtKB-KW"/>
</dbReference>
<comment type="catalytic activity">
    <reaction evidence="7">
        <text>L-threonyl-[protein] + ATP = O-phospho-L-threonyl-[protein] + ADP + H(+)</text>
        <dbReference type="Rhea" id="RHEA:46608"/>
        <dbReference type="Rhea" id="RHEA-COMP:11060"/>
        <dbReference type="Rhea" id="RHEA-COMP:11605"/>
        <dbReference type="ChEBI" id="CHEBI:15378"/>
        <dbReference type="ChEBI" id="CHEBI:30013"/>
        <dbReference type="ChEBI" id="CHEBI:30616"/>
        <dbReference type="ChEBI" id="CHEBI:61977"/>
        <dbReference type="ChEBI" id="CHEBI:456216"/>
        <dbReference type="EC" id="2.7.11.1"/>
    </reaction>
</comment>
<dbReference type="GO" id="GO:0005524">
    <property type="term" value="F:ATP binding"/>
    <property type="evidence" value="ECO:0007669"/>
    <property type="project" value="UniProtKB-KW"/>
</dbReference>
<name>A0A6U2QBP5_9STRA</name>
<evidence type="ECO:0000313" key="12">
    <source>
        <dbReference type="EMBL" id="CAD9593660.1"/>
    </source>
</evidence>
<comment type="catalytic activity">
    <reaction evidence="8">
        <text>L-seryl-[protein] + ATP = O-phospho-L-seryl-[protein] + ADP + H(+)</text>
        <dbReference type="Rhea" id="RHEA:17989"/>
        <dbReference type="Rhea" id="RHEA-COMP:9863"/>
        <dbReference type="Rhea" id="RHEA-COMP:11604"/>
        <dbReference type="ChEBI" id="CHEBI:15378"/>
        <dbReference type="ChEBI" id="CHEBI:29999"/>
        <dbReference type="ChEBI" id="CHEBI:30616"/>
        <dbReference type="ChEBI" id="CHEBI:83421"/>
        <dbReference type="ChEBI" id="CHEBI:456216"/>
        <dbReference type="EC" id="2.7.11.1"/>
    </reaction>
</comment>
<evidence type="ECO:0000256" key="4">
    <source>
        <dbReference type="ARBA" id="ARBA00022741"/>
    </source>
</evidence>
<feature type="compositionally biased region" description="Low complexity" evidence="9">
    <location>
        <begin position="8"/>
        <end position="29"/>
    </location>
</feature>
<feature type="compositionally biased region" description="Basic and acidic residues" evidence="9">
    <location>
        <begin position="293"/>
        <end position="303"/>
    </location>
</feature>
<dbReference type="InterPro" id="IPR011009">
    <property type="entry name" value="Kinase-like_dom_sf"/>
</dbReference>
<dbReference type="PROSITE" id="PS50011">
    <property type="entry name" value="PROTEIN_KINASE_DOM"/>
    <property type="match status" value="1"/>
</dbReference>
<feature type="compositionally biased region" description="Low complexity" evidence="9">
    <location>
        <begin position="121"/>
        <end position="131"/>
    </location>
</feature>
<evidence type="ECO:0000256" key="8">
    <source>
        <dbReference type="ARBA" id="ARBA00048679"/>
    </source>
</evidence>
<evidence type="ECO:0000256" key="6">
    <source>
        <dbReference type="ARBA" id="ARBA00022840"/>
    </source>
</evidence>
<organism evidence="12">
    <name type="scientific">Leptocylindrus danicus</name>
    <dbReference type="NCBI Taxonomy" id="163516"/>
    <lineage>
        <taxon>Eukaryota</taxon>
        <taxon>Sar</taxon>
        <taxon>Stramenopiles</taxon>
        <taxon>Ochrophyta</taxon>
        <taxon>Bacillariophyta</taxon>
        <taxon>Coscinodiscophyceae</taxon>
        <taxon>Chaetocerotophycidae</taxon>
        <taxon>Leptocylindrales</taxon>
        <taxon>Leptocylindraceae</taxon>
        <taxon>Leptocylindrus</taxon>
    </lineage>
</organism>
<feature type="domain" description="Protein kinase" evidence="10">
    <location>
        <begin position="192"/>
        <end position="844"/>
    </location>
</feature>
<dbReference type="Gene3D" id="1.10.510.10">
    <property type="entry name" value="Transferase(Phosphotransferase) domain 1"/>
    <property type="match status" value="2"/>
</dbReference>
<sequence>MSKQKEVQSTQATTMTGTTTDNNTSSGSTKQGNALSRMFARRNSGNNNHNNSASTPVSSPKSSAAATRSASASPTVHVLVDTTNGSTSARTTVHGAQVEGIEMVSGNDALQTDGQRPPRTPGSSSSSPRFSTNHKTALKEFEKDIAMQEVEYSDREIMEERRKLKERDGFCLPVIKYDGQHIWCTKRSKPDYILGNYLGGGVAGVVYEAERCVEQQSQSQPGEQVAVKILNPVSFRLASPSSLIDVVIVREGIITTDEVLRRRKPMTEKHVWWVVNPNSRNLRTLRSRSSNLHSKEPDRGSKDKGLRLSLIAAYRDETGLKELPLNRCIEIWGHAPFGTSEDEFEELMDRIERENSSSSAKQSIPLMTAATTSSSSAASSTPPTSPSSNMCPVDLERSQPSTSDSGSLLRAVVSQRSIVHSDELSSFIAVPAVPPKYLRWLRQRRAATKEIRNMMRIGRHDNVVHLYEVLEYVQESKSTMFLILELVTGGELFDLISSPNANRMHSQKSKYQGEGMMRKFFGELVSGISYCHQNGIAHRDLKPENLLVHYHGGVGSDSGDCTLKIADFGLSAAFGLAEAEANASAGGTFVNGGGYCNVGGGSVRPRAKTAPNAVSLNSNGNNSEDSSSIFRARTLSEVLALPAKAAFSFNSLLTCGAVSNITTNDDIQAETLASGFCYNLSNDVVGSGNHHPASPLRRMTSVVGSPHYVAPEIISQESLEQSETIAATVHDSDHPIRGYDGTKADVWSAGVILYAMLFRSLPFGEDLLRCPRYISFNKWYRDVRGLRRRKLPTKYDLEDESMLGPKWFFPSDTSASGRDLIVCMLNPDPHNRLSIGMVQKHPWVIGTLS</sequence>
<gene>
    <name evidence="11" type="ORF">LDAN0321_LOCUS14271</name>
    <name evidence="12" type="ORF">LDAN0321_LOCUS14272</name>
</gene>
<dbReference type="AlphaFoldDB" id="A0A6U2QBP5"/>
<keyword evidence="4" id="KW-0547">Nucleotide-binding</keyword>
<feature type="region of interest" description="Disordered" evidence="9">
    <location>
        <begin position="108"/>
        <end position="132"/>
    </location>
</feature>
<dbReference type="PANTHER" id="PTHR24343">
    <property type="entry name" value="SERINE/THREONINE KINASE"/>
    <property type="match status" value="1"/>
</dbReference>
<dbReference type="SUPFAM" id="SSF56112">
    <property type="entry name" value="Protein kinase-like (PK-like)"/>
    <property type="match status" value="1"/>
</dbReference>
<feature type="region of interest" description="Disordered" evidence="9">
    <location>
        <begin position="284"/>
        <end position="303"/>
    </location>
</feature>
<evidence type="ECO:0000259" key="10">
    <source>
        <dbReference type="PROSITE" id="PS50011"/>
    </source>
</evidence>
<keyword evidence="6" id="KW-0067">ATP-binding</keyword>
<dbReference type="InterPro" id="IPR000719">
    <property type="entry name" value="Prot_kinase_dom"/>
</dbReference>
<evidence type="ECO:0000256" key="7">
    <source>
        <dbReference type="ARBA" id="ARBA00047899"/>
    </source>
</evidence>
<dbReference type="Pfam" id="PF00069">
    <property type="entry name" value="Pkinase"/>
    <property type="match status" value="2"/>
</dbReference>
<dbReference type="EMBL" id="HBGY01022566">
    <property type="protein sequence ID" value="CAD9593658.1"/>
    <property type="molecule type" value="Transcribed_RNA"/>
</dbReference>
<keyword evidence="3" id="KW-0808">Transferase</keyword>
<feature type="region of interest" description="Disordered" evidence="9">
    <location>
        <begin position="1"/>
        <end position="77"/>
    </location>
</feature>
<dbReference type="EC" id="2.7.11.1" evidence="1"/>
<evidence type="ECO:0000256" key="5">
    <source>
        <dbReference type="ARBA" id="ARBA00022777"/>
    </source>
</evidence>
<keyword evidence="5" id="KW-0418">Kinase</keyword>
<reference evidence="12" key="1">
    <citation type="submission" date="2021-01" db="EMBL/GenBank/DDBJ databases">
        <authorList>
            <person name="Corre E."/>
            <person name="Pelletier E."/>
            <person name="Niang G."/>
            <person name="Scheremetjew M."/>
            <person name="Finn R."/>
            <person name="Kale V."/>
            <person name="Holt S."/>
            <person name="Cochrane G."/>
            <person name="Meng A."/>
            <person name="Brown T."/>
            <person name="Cohen L."/>
        </authorList>
    </citation>
    <scope>NUCLEOTIDE SEQUENCE</scope>
    <source>
        <strain evidence="12">B650</strain>
    </source>
</reference>
<dbReference type="PANTHER" id="PTHR24343:SF507">
    <property type="entry name" value="CBL-INTERACTING SERINE_THREONINE-PROTEIN KINASE 24"/>
    <property type="match status" value="1"/>
</dbReference>
<evidence type="ECO:0000256" key="1">
    <source>
        <dbReference type="ARBA" id="ARBA00012513"/>
    </source>
</evidence>
<keyword evidence="2" id="KW-0723">Serine/threonine-protein kinase</keyword>
<evidence type="ECO:0000313" key="11">
    <source>
        <dbReference type="EMBL" id="CAD9593658.1"/>
    </source>
</evidence>